<organism evidence="1 2">
    <name type="scientific">Canavalia gladiata</name>
    <name type="common">Sword bean</name>
    <name type="synonym">Dolichos gladiatus</name>
    <dbReference type="NCBI Taxonomy" id="3824"/>
    <lineage>
        <taxon>Eukaryota</taxon>
        <taxon>Viridiplantae</taxon>
        <taxon>Streptophyta</taxon>
        <taxon>Embryophyta</taxon>
        <taxon>Tracheophyta</taxon>
        <taxon>Spermatophyta</taxon>
        <taxon>Magnoliopsida</taxon>
        <taxon>eudicotyledons</taxon>
        <taxon>Gunneridae</taxon>
        <taxon>Pentapetalae</taxon>
        <taxon>rosids</taxon>
        <taxon>fabids</taxon>
        <taxon>Fabales</taxon>
        <taxon>Fabaceae</taxon>
        <taxon>Papilionoideae</taxon>
        <taxon>50 kb inversion clade</taxon>
        <taxon>NPAAA clade</taxon>
        <taxon>indigoferoid/millettioid clade</taxon>
        <taxon>Phaseoleae</taxon>
        <taxon>Canavalia</taxon>
    </lineage>
</organism>
<protein>
    <submittedName>
        <fullName evidence="1">Uncharacterized protein</fullName>
    </submittedName>
</protein>
<sequence>MKTLTVMVREEYSQRPTFFYVADKLSAPSLGNELERQRVSSPQHCDNRGSKHEVDPGIDVELKGRVKYLSTMVNASLPSKGSSCSGLSYDLENKHIPLGKYHVSEQSMENFHNTVKSLSQHSVAVDVHCKETSSQDQLSYTCDIQGSMRFELS</sequence>
<reference evidence="1 2" key="1">
    <citation type="submission" date="2024-01" db="EMBL/GenBank/DDBJ databases">
        <title>The genomes of 5 underutilized Papilionoideae crops provide insights into root nodulation and disease resistanc.</title>
        <authorList>
            <person name="Jiang F."/>
        </authorList>
    </citation>
    <scope>NUCLEOTIDE SEQUENCE [LARGE SCALE GENOMIC DNA]</scope>
    <source>
        <strain evidence="1">LVBAO_FW01</strain>
        <tissue evidence="1">Leaves</tissue>
    </source>
</reference>
<gene>
    <name evidence="1" type="ORF">VNO77_34792</name>
</gene>
<dbReference type="EMBL" id="JAYMYQ010000008">
    <property type="protein sequence ID" value="KAK7316087.1"/>
    <property type="molecule type" value="Genomic_DNA"/>
</dbReference>
<comment type="caution">
    <text evidence="1">The sequence shown here is derived from an EMBL/GenBank/DDBJ whole genome shotgun (WGS) entry which is preliminary data.</text>
</comment>
<dbReference type="AlphaFoldDB" id="A0AAN9KH58"/>
<accession>A0AAN9KH58</accession>
<dbReference type="Proteomes" id="UP001367508">
    <property type="component" value="Unassembled WGS sequence"/>
</dbReference>
<name>A0AAN9KH58_CANGL</name>
<evidence type="ECO:0000313" key="1">
    <source>
        <dbReference type="EMBL" id="KAK7316087.1"/>
    </source>
</evidence>
<evidence type="ECO:0000313" key="2">
    <source>
        <dbReference type="Proteomes" id="UP001367508"/>
    </source>
</evidence>
<proteinExistence type="predicted"/>
<keyword evidence="2" id="KW-1185">Reference proteome</keyword>